<dbReference type="Gene3D" id="3.40.50.300">
    <property type="entry name" value="P-loop containing nucleotide triphosphate hydrolases"/>
    <property type="match status" value="1"/>
</dbReference>
<protein>
    <recommendedName>
        <fullName evidence="8">Cytidylate kinase</fullName>
        <shortName evidence="8">CK</shortName>
        <ecNumber evidence="8">2.7.4.25</ecNumber>
    </recommendedName>
    <alternativeName>
        <fullName evidence="8">Cytidine monophosphate kinase</fullName>
        <shortName evidence="8">CMP kinase</shortName>
    </alternativeName>
</protein>
<evidence type="ECO:0000256" key="4">
    <source>
        <dbReference type="ARBA" id="ARBA00022777"/>
    </source>
</evidence>
<feature type="binding site" evidence="8">
    <location>
        <begin position="14"/>
        <end position="22"/>
    </location>
    <ligand>
        <name>ATP</name>
        <dbReference type="ChEBI" id="CHEBI:30616"/>
    </ligand>
</feature>
<comment type="subcellular location">
    <subcellularLocation>
        <location evidence="8">Cytoplasm</location>
    </subcellularLocation>
</comment>
<evidence type="ECO:0000256" key="8">
    <source>
        <dbReference type="HAMAP-Rule" id="MF_00238"/>
    </source>
</evidence>
<keyword evidence="2 8" id="KW-0808">Transferase</keyword>
<feature type="domain" description="Cytidylate kinase" evidence="9">
    <location>
        <begin position="10"/>
        <end position="225"/>
    </location>
</feature>
<keyword evidence="4 8" id="KW-0418">Kinase</keyword>
<dbReference type="PANTHER" id="PTHR21299:SF2">
    <property type="entry name" value="CYTIDYLATE KINASE"/>
    <property type="match status" value="1"/>
</dbReference>
<comment type="catalytic activity">
    <reaction evidence="7 8">
        <text>CMP + ATP = CDP + ADP</text>
        <dbReference type="Rhea" id="RHEA:11600"/>
        <dbReference type="ChEBI" id="CHEBI:30616"/>
        <dbReference type="ChEBI" id="CHEBI:58069"/>
        <dbReference type="ChEBI" id="CHEBI:60377"/>
        <dbReference type="ChEBI" id="CHEBI:456216"/>
        <dbReference type="EC" id="2.7.4.25"/>
    </reaction>
</comment>
<organism evidence="10 11">
    <name type="scientific">Alkalimarinus alittae</name>
    <dbReference type="NCBI Taxonomy" id="2961619"/>
    <lineage>
        <taxon>Bacteria</taxon>
        <taxon>Pseudomonadati</taxon>
        <taxon>Pseudomonadota</taxon>
        <taxon>Gammaproteobacteria</taxon>
        <taxon>Alteromonadales</taxon>
        <taxon>Alteromonadaceae</taxon>
        <taxon>Alkalimarinus</taxon>
    </lineage>
</organism>
<dbReference type="EMBL" id="CP100390">
    <property type="protein sequence ID" value="UZE94877.1"/>
    <property type="molecule type" value="Genomic_DNA"/>
</dbReference>
<keyword evidence="5 8" id="KW-0067">ATP-binding</keyword>
<reference evidence="10" key="1">
    <citation type="submission" date="2022-06" db="EMBL/GenBank/DDBJ databases">
        <title>Alkalimarinus sp. nov., isolated from gut of a Alitta virens.</title>
        <authorList>
            <person name="Yang A.I."/>
            <person name="Shin N.-R."/>
        </authorList>
    </citation>
    <scope>NUCLEOTIDE SEQUENCE</scope>
    <source>
        <strain evidence="10">A2M4</strain>
    </source>
</reference>
<dbReference type="InterPro" id="IPR003136">
    <property type="entry name" value="Cytidylate_kin"/>
</dbReference>
<evidence type="ECO:0000256" key="2">
    <source>
        <dbReference type="ARBA" id="ARBA00022679"/>
    </source>
</evidence>
<name>A0ABY6MYL8_9ALTE</name>
<dbReference type="Pfam" id="PF02224">
    <property type="entry name" value="Cytidylate_kin"/>
    <property type="match status" value="1"/>
</dbReference>
<proteinExistence type="inferred from homology"/>
<dbReference type="SUPFAM" id="SSF52540">
    <property type="entry name" value="P-loop containing nucleoside triphosphate hydrolases"/>
    <property type="match status" value="1"/>
</dbReference>
<evidence type="ECO:0000256" key="1">
    <source>
        <dbReference type="ARBA" id="ARBA00009427"/>
    </source>
</evidence>
<gene>
    <name evidence="8 10" type="primary">cmk</name>
    <name evidence="10" type="ORF">NKI27_12405</name>
</gene>
<evidence type="ECO:0000256" key="6">
    <source>
        <dbReference type="ARBA" id="ARBA00047615"/>
    </source>
</evidence>
<evidence type="ECO:0000256" key="7">
    <source>
        <dbReference type="ARBA" id="ARBA00048478"/>
    </source>
</evidence>
<dbReference type="EC" id="2.7.4.25" evidence="8"/>
<keyword evidence="8" id="KW-0963">Cytoplasm</keyword>
<dbReference type="GO" id="GO:0016301">
    <property type="term" value="F:kinase activity"/>
    <property type="evidence" value="ECO:0007669"/>
    <property type="project" value="UniProtKB-KW"/>
</dbReference>
<evidence type="ECO:0000313" key="11">
    <source>
        <dbReference type="Proteomes" id="UP001163739"/>
    </source>
</evidence>
<dbReference type="PANTHER" id="PTHR21299">
    <property type="entry name" value="CYTIDYLATE KINASE/PANTOATE-BETA-ALANINE LIGASE"/>
    <property type="match status" value="1"/>
</dbReference>
<accession>A0ABY6MYL8</accession>
<dbReference type="RefSeq" id="WP_265046369.1">
    <property type="nucleotide sequence ID" value="NZ_CP100390.1"/>
</dbReference>
<keyword evidence="11" id="KW-1185">Reference proteome</keyword>
<dbReference type="CDD" id="cd02020">
    <property type="entry name" value="CMPK"/>
    <property type="match status" value="1"/>
</dbReference>
<evidence type="ECO:0000256" key="3">
    <source>
        <dbReference type="ARBA" id="ARBA00022741"/>
    </source>
</evidence>
<comment type="catalytic activity">
    <reaction evidence="6 8">
        <text>dCMP + ATP = dCDP + ADP</text>
        <dbReference type="Rhea" id="RHEA:25094"/>
        <dbReference type="ChEBI" id="CHEBI:30616"/>
        <dbReference type="ChEBI" id="CHEBI:57566"/>
        <dbReference type="ChEBI" id="CHEBI:58593"/>
        <dbReference type="ChEBI" id="CHEBI:456216"/>
        <dbReference type="EC" id="2.7.4.25"/>
    </reaction>
</comment>
<dbReference type="InterPro" id="IPR011994">
    <property type="entry name" value="Cytidylate_kinase_dom"/>
</dbReference>
<evidence type="ECO:0000259" key="9">
    <source>
        <dbReference type="Pfam" id="PF02224"/>
    </source>
</evidence>
<comment type="similarity">
    <text evidence="1 8">Belongs to the cytidylate kinase family. Type 1 subfamily.</text>
</comment>
<dbReference type="Proteomes" id="UP001163739">
    <property type="component" value="Chromosome"/>
</dbReference>
<evidence type="ECO:0000313" key="10">
    <source>
        <dbReference type="EMBL" id="UZE94877.1"/>
    </source>
</evidence>
<keyword evidence="3 8" id="KW-0547">Nucleotide-binding</keyword>
<dbReference type="InterPro" id="IPR027417">
    <property type="entry name" value="P-loop_NTPase"/>
</dbReference>
<evidence type="ECO:0000256" key="5">
    <source>
        <dbReference type="ARBA" id="ARBA00022840"/>
    </source>
</evidence>
<dbReference type="NCBIfam" id="TIGR00017">
    <property type="entry name" value="cmk"/>
    <property type="match status" value="1"/>
</dbReference>
<dbReference type="HAMAP" id="MF_00238">
    <property type="entry name" value="Cytidyl_kinase_type1"/>
    <property type="match status" value="1"/>
</dbReference>
<sequence length="229" mass="24596">MKQNITAPVITIDGPSGAGKGTITQLVAKKLGWTLLDSGALYRLTALAAERANVALDDEQALSELALSLDVKFVPGDYGQPVNVLLDGNDVTRDIRTETCGNNASKVAPLPKVRAALLQRQRDFQQLPGLVADGRDMGTVVFPEASAKVYMTASAEERAERRYRQLKDKGEDVKIATLLSEIQERDARDTGRATAPLKPAEDAVVLDTTGVGIEEVLAQVLALVEKSSR</sequence>